<dbReference type="AlphaFoldDB" id="A0A1J4K6F2"/>
<organism evidence="2 3">
    <name type="scientific">Tritrichomonas foetus</name>
    <dbReference type="NCBI Taxonomy" id="1144522"/>
    <lineage>
        <taxon>Eukaryota</taxon>
        <taxon>Metamonada</taxon>
        <taxon>Parabasalia</taxon>
        <taxon>Tritrichomonadida</taxon>
        <taxon>Tritrichomonadidae</taxon>
        <taxon>Tritrichomonas</taxon>
    </lineage>
</organism>
<feature type="chain" id="PRO_5012453059" description="Right handed beta helix domain-containing protein" evidence="1">
    <location>
        <begin position="20"/>
        <end position="311"/>
    </location>
</feature>
<accession>A0A1J4K6F2</accession>
<evidence type="ECO:0000313" key="3">
    <source>
        <dbReference type="Proteomes" id="UP000179807"/>
    </source>
</evidence>
<dbReference type="Proteomes" id="UP000179807">
    <property type="component" value="Unassembled WGS sequence"/>
</dbReference>
<keyword evidence="1" id="KW-0732">Signal</keyword>
<protein>
    <recommendedName>
        <fullName evidence="4">Right handed beta helix domain-containing protein</fullName>
    </recommendedName>
</protein>
<dbReference type="VEuPathDB" id="TrichDB:TRFO_25499"/>
<reference evidence="2" key="1">
    <citation type="submission" date="2016-10" db="EMBL/GenBank/DDBJ databases">
        <authorList>
            <person name="Benchimol M."/>
            <person name="Almeida L.G."/>
            <person name="Vasconcelos A.T."/>
            <person name="Perreira-Neves A."/>
            <person name="Rosa I.A."/>
            <person name="Tasca T."/>
            <person name="Bogo M.R."/>
            <person name="de Souza W."/>
        </authorList>
    </citation>
    <scope>NUCLEOTIDE SEQUENCE [LARGE SCALE GENOMIC DNA]</scope>
    <source>
        <strain evidence="2">K</strain>
    </source>
</reference>
<evidence type="ECO:0000256" key="1">
    <source>
        <dbReference type="SAM" id="SignalP"/>
    </source>
</evidence>
<dbReference type="GeneID" id="94839101"/>
<dbReference type="RefSeq" id="XP_068359608.1">
    <property type="nucleotide sequence ID" value="XM_068504397.1"/>
</dbReference>
<name>A0A1J4K6F2_9EUKA</name>
<keyword evidence="3" id="KW-1185">Reference proteome</keyword>
<evidence type="ECO:0000313" key="2">
    <source>
        <dbReference type="EMBL" id="OHT06472.1"/>
    </source>
</evidence>
<feature type="signal peptide" evidence="1">
    <location>
        <begin position="1"/>
        <end position="19"/>
    </location>
</feature>
<gene>
    <name evidence="2" type="ORF">TRFO_25499</name>
</gene>
<proteinExistence type="predicted"/>
<dbReference type="EMBL" id="MLAK01000725">
    <property type="protein sequence ID" value="OHT06472.1"/>
    <property type="molecule type" value="Genomic_DNA"/>
</dbReference>
<sequence length="311" mass="35025">MNLLNYSLMFLSLKHMTQASPFFLTTNAHAHFHNINSKYFFSNFLCSSHPIDCVSCKFKNYLNSVIVLSSFNLVDQLINSQQIVSNADSTVINCCFENITHTGDGAAIWQDTSWIKLTLNNNAFRKCVANNGGAIYSNSQNLVTSFDEFAECKSTGTGATIYVYKVPEFLNFVMEDGYVHHCESGTDSLSLYSEKSNIIGANVTDNKSSRNAGISIKGNQWSRTYKYINNVKNDGGYIMYIYNASRGRIAYINFVNNNANVGFLINTPNQTDPAQPDITYFSFAFDGNTPKDYKLIAVKKDYRITFEDCFF</sequence>
<evidence type="ECO:0008006" key="4">
    <source>
        <dbReference type="Google" id="ProtNLM"/>
    </source>
</evidence>
<comment type="caution">
    <text evidence="2">The sequence shown here is derived from an EMBL/GenBank/DDBJ whole genome shotgun (WGS) entry which is preliminary data.</text>
</comment>